<dbReference type="Proteomes" id="UP000737018">
    <property type="component" value="Unassembled WGS sequence"/>
</dbReference>
<dbReference type="EMBL" id="JRKL02000298">
    <property type="protein sequence ID" value="KAF3972860.1"/>
    <property type="molecule type" value="Genomic_DNA"/>
</dbReference>
<accession>A0A8J4RSU4</accession>
<comment type="caution">
    <text evidence="2">The sequence shown here is derived from an EMBL/GenBank/DDBJ whole genome shotgun (WGS) entry which is preliminary data.</text>
</comment>
<dbReference type="OrthoDB" id="10523210at2759"/>
<organism evidence="2 3">
    <name type="scientific">Castanea mollissima</name>
    <name type="common">Chinese chestnut</name>
    <dbReference type="NCBI Taxonomy" id="60419"/>
    <lineage>
        <taxon>Eukaryota</taxon>
        <taxon>Viridiplantae</taxon>
        <taxon>Streptophyta</taxon>
        <taxon>Embryophyta</taxon>
        <taxon>Tracheophyta</taxon>
        <taxon>Spermatophyta</taxon>
        <taxon>Magnoliopsida</taxon>
        <taxon>eudicotyledons</taxon>
        <taxon>Gunneridae</taxon>
        <taxon>Pentapetalae</taxon>
        <taxon>rosids</taxon>
        <taxon>fabids</taxon>
        <taxon>Fagales</taxon>
        <taxon>Fagaceae</taxon>
        <taxon>Castanea</taxon>
    </lineage>
</organism>
<reference evidence="2" key="1">
    <citation type="submission" date="2020-03" db="EMBL/GenBank/DDBJ databases">
        <title>Castanea mollissima Vanexum genome sequencing.</title>
        <authorList>
            <person name="Staton M."/>
        </authorList>
    </citation>
    <scope>NUCLEOTIDE SEQUENCE</scope>
    <source>
        <tissue evidence="2">Leaf</tissue>
    </source>
</reference>
<feature type="region of interest" description="Disordered" evidence="1">
    <location>
        <begin position="27"/>
        <end position="51"/>
    </location>
</feature>
<dbReference type="AlphaFoldDB" id="A0A8J4RSU4"/>
<evidence type="ECO:0000313" key="3">
    <source>
        <dbReference type="Proteomes" id="UP000737018"/>
    </source>
</evidence>
<name>A0A8J4RSU4_9ROSI</name>
<proteinExistence type="predicted"/>
<keyword evidence="3" id="KW-1185">Reference proteome</keyword>
<sequence length="150" mass="16794">MVFLSSSVSFSPISSHKNITFASLAQQTHTHNREEPDNGAPSNLNPTRQRHPLASSIPIQPQIHIQSNSAALLPSLCPFVRSFHRLSNLKSQVARNKTNLLLHSSYDAELQIDDFEYLKENSPIGLTEFLEYMARVGEQSVILCRCGYEA</sequence>
<gene>
    <name evidence="2" type="ORF">CMV_003672</name>
</gene>
<evidence type="ECO:0000256" key="1">
    <source>
        <dbReference type="SAM" id="MobiDB-lite"/>
    </source>
</evidence>
<protein>
    <submittedName>
        <fullName evidence="2">Uncharacterized protein</fullName>
    </submittedName>
</protein>
<evidence type="ECO:0000313" key="2">
    <source>
        <dbReference type="EMBL" id="KAF3972860.1"/>
    </source>
</evidence>